<dbReference type="Proteomes" id="UP000006753">
    <property type="component" value="Unassembled WGS sequence"/>
</dbReference>
<evidence type="ECO:0000313" key="3">
    <source>
        <dbReference type="Proteomes" id="UP000006753"/>
    </source>
</evidence>
<organism evidence="2 3">
    <name type="scientific">Marssonina brunnea f. sp. multigermtubi (strain MB_m1)</name>
    <name type="common">Marssonina leaf spot fungus</name>
    <dbReference type="NCBI Taxonomy" id="1072389"/>
    <lineage>
        <taxon>Eukaryota</taxon>
        <taxon>Fungi</taxon>
        <taxon>Dikarya</taxon>
        <taxon>Ascomycota</taxon>
        <taxon>Pezizomycotina</taxon>
        <taxon>Leotiomycetes</taxon>
        <taxon>Helotiales</taxon>
        <taxon>Drepanopezizaceae</taxon>
        <taxon>Drepanopeziza</taxon>
    </lineage>
</organism>
<feature type="region of interest" description="Disordered" evidence="1">
    <location>
        <begin position="9"/>
        <end position="44"/>
    </location>
</feature>
<dbReference type="HOGENOM" id="CLU_1337758_0_0_1"/>
<protein>
    <submittedName>
        <fullName evidence="2">Uncharacterized protein</fullName>
    </submittedName>
</protein>
<dbReference type="KEGG" id="mbe:MBM_01352"/>
<proteinExistence type="predicted"/>
<reference evidence="2 3" key="1">
    <citation type="journal article" date="2012" name="BMC Genomics">
        <title>Sequencing the genome of Marssonina brunnea reveals fungus-poplar co-evolution.</title>
        <authorList>
            <person name="Zhu S."/>
            <person name="Cao Y.-Z."/>
            <person name="Jiang C."/>
            <person name="Tan B.-Y."/>
            <person name="Wang Z."/>
            <person name="Feng S."/>
            <person name="Zhang L."/>
            <person name="Su X.-H."/>
            <person name="Brejova B."/>
            <person name="Vinar T."/>
            <person name="Xu M."/>
            <person name="Wang M.-X."/>
            <person name="Zhang S.-G."/>
            <person name="Huang M.-R."/>
            <person name="Wu R."/>
            <person name="Zhou Y."/>
        </authorList>
    </citation>
    <scope>NUCLEOTIDE SEQUENCE [LARGE SCALE GENOMIC DNA]</scope>
    <source>
        <strain evidence="2 3">MB_m1</strain>
    </source>
</reference>
<keyword evidence="3" id="KW-1185">Reference proteome</keyword>
<dbReference type="EMBL" id="JH921429">
    <property type="protein sequence ID" value="EKD20670.1"/>
    <property type="molecule type" value="Genomic_DNA"/>
</dbReference>
<accession>K1WST8</accession>
<evidence type="ECO:0000256" key="1">
    <source>
        <dbReference type="SAM" id="MobiDB-lite"/>
    </source>
</evidence>
<sequence>MGNCISVLARRRAKGTKQHKQAKVSLEDLPAQKEGPYMTASNQVRDANLEQDDLDEIHEAEEFESLRTKPKTEASRLTREGMEDIAARSYLQPRVAHVRLHESMHRPTPGSTLESLVSWVCESGGDMPESPSAPEIVPIKGDDELPRPPIDPSHVKNSAVPGWVLYDSSRPNGPYYYKGPPRLGLDRETNKLNRTWMAMYGPGRE</sequence>
<evidence type="ECO:0000313" key="2">
    <source>
        <dbReference type="EMBL" id="EKD20670.1"/>
    </source>
</evidence>
<dbReference type="AlphaFoldDB" id="K1WST8"/>
<dbReference type="InParanoid" id="K1WST8"/>
<feature type="compositionally biased region" description="Basic residues" evidence="1">
    <location>
        <begin position="9"/>
        <end position="22"/>
    </location>
</feature>
<gene>
    <name evidence="2" type="ORF">MBM_01352</name>
</gene>
<name>K1WST8_MARBU</name>